<evidence type="ECO:0000256" key="3">
    <source>
        <dbReference type="ARBA" id="ARBA00022737"/>
    </source>
</evidence>
<evidence type="ECO:0000256" key="2">
    <source>
        <dbReference type="ARBA" id="ARBA00022490"/>
    </source>
</evidence>
<dbReference type="GO" id="GO:0031047">
    <property type="term" value="P:regulatory ncRNA-mediated gene silencing"/>
    <property type="evidence" value="ECO:0007669"/>
    <property type="project" value="UniProtKB-UniRule"/>
</dbReference>
<dbReference type="InterPro" id="IPR016071">
    <property type="entry name" value="Staphylococal_nuclease_OB-fold"/>
</dbReference>
<dbReference type="GO" id="GO:0004519">
    <property type="term" value="F:endonuclease activity"/>
    <property type="evidence" value="ECO:0007669"/>
    <property type="project" value="UniProtKB-KW"/>
</dbReference>
<dbReference type="PIRSF" id="PIRSF017179">
    <property type="entry name" value="RISC-Tudor-SN"/>
    <property type="match status" value="1"/>
</dbReference>
<evidence type="ECO:0000259" key="6">
    <source>
        <dbReference type="PROSITE" id="PS50830"/>
    </source>
</evidence>
<dbReference type="Pfam" id="PF00565">
    <property type="entry name" value="SNase"/>
    <property type="match status" value="3"/>
</dbReference>
<dbReference type="SUPFAM" id="SSF50199">
    <property type="entry name" value="Staphylococcal nuclease"/>
    <property type="match status" value="5"/>
</dbReference>
<feature type="domain" description="Tudor" evidence="5">
    <location>
        <begin position="734"/>
        <end position="794"/>
    </location>
</feature>
<dbReference type="SUPFAM" id="SSF63748">
    <property type="entry name" value="Tudor/PWWP/MBT"/>
    <property type="match status" value="1"/>
</dbReference>
<dbReference type="PROSITE" id="PS50830">
    <property type="entry name" value="TNASE_3"/>
    <property type="match status" value="4"/>
</dbReference>
<dbReference type="Gene3D" id="2.30.30.140">
    <property type="match status" value="1"/>
</dbReference>
<evidence type="ECO:0000313" key="7">
    <source>
        <dbReference type="EMBL" id="CCC95933.1"/>
    </source>
</evidence>
<dbReference type="GO" id="GO:0003723">
    <property type="term" value="F:RNA binding"/>
    <property type="evidence" value="ECO:0007669"/>
    <property type="project" value="UniProtKB-UniRule"/>
</dbReference>
<accession>G0V2R1</accession>
<dbReference type="AlphaFoldDB" id="G0V2R1"/>
<keyword evidence="3" id="KW-0677">Repeat</keyword>
<feature type="domain" description="TNase-like" evidence="6">
    <location>
        <begin position="523"/>
        <end position="656"/>
    </location>
</feature>
<dbReference type="Gene3D" id="2.40.50.90">
    <property type="match status" value="5"/>
</dbReference>
<dbReference type="GO" id="GO:0006402">
    <property type="term" value="P:mRNA catabolic process"/>
    <property type="evidence" value="ECO:0007669"/>
    <property type="project" value="UniProtKB-UniRule"/>
</dbReference>
<feature type="domain" description="TNase-like" evidence="6">
    <location>
        <begin position="157"/>
        <end position="298"/>
    </location>
</feature>
<dbReference type="SMART" id="SM00333">
    <property type="entry name" value="TUDOR"/>
    <property type="match status" value="1"/>
</dbReference>
<dbReference type="GO" id="GO:0016787">
    <property type="term" value="F:hydrolase activity"/>
    <property type="evidence" value="ECO:0007669"/>
    <property type="project" value="UniProtKB-KW"/>
</dbReference>
<dbReference type="GO" id="GO:0005829">
    <property type="term" value="C:cytosol"/>
    <property type="evidence" value="ECO:0007669"/>
    <property type="project" value="UniProtKB-UniRule"/>
</dbReference>
<organism evidence="7">
    <name type="scientific">Trypanosoma congolense (strain IL3000)</name>
    <dbReference type="NCBI Taxonomy" id="1068625"/>
    <lineage>
        <taxon>Eukaryota</taxon>
        <taxon>Discoba</taxon>
        <taxon>Euglenozoa</taxon>
        <taxon>Kinetoplastea</taxon>
        <taxon>Metakinetoplastina</taxon>
        <taxon>Trypanosomatida</taxon>
        <taxon>Trypanosomatidae</taxon>
        <taxon>Trypanosoma</taxon>
        <taxon>Nannomonas</taxon>
    </lineage>
</organism>
<dbReference type="InterPro" id="IPR002999">
    <property type="entry name" value="Tudor"/>
</dbReference>
<dbReference type="InterPro" id="IPR035437">
    <property type="entry name" value="SNase_OB-fold_sf"/>
</dbReference>
<dbReference type="PANTHER" id="PTHR12302">
    <property type="entry name" value="EBNA2 BINDING PROTEIN P100"/>
    <property type="match status" value="1"/>
</dbReference>
<name>G0V2R1_TRYCI</name>
<sequence>MSFVVYSVDSGDRMTLLGPPTGEAPNLKHIALSYIQAPKVAKRTVDGEYGPEEPCAFEAQELIRKTFIGKPVKFTEDYAIDVLQRRAGRVTLVDGEDASTLLLRNGLAIVPDNISSRMDKSLFTKYTTLMREAKAAKKGIFAPNASSRVRTLTEPSAEEKARLGEAFKGKEVIMRVEQVLLPTVLVVSGEGFGNAFVPVHMPGITVKDASCESVSQGARHHVERFLLHRNVSILFEGVDMFGNILGSVTSSKGTFQKELLSRGFVKLHGSTLGYSKFAAEMEAAEKEAREKRQGLWSAHKNADVVVHGSVAPSVVTATAAASSDGVDGVKGTAEYRGPAEFTGVMVQIITGDTVGIRQDRTGELIRVSLAGLRSSKNISREQDGRSPETRVIYCDYEWEAREFLRTHFVGKEVKVQVQYSRQIAETREVRPVVVMTVPETGANVGVSLLESGYVTFFLGKNDVCSAAAELQAASEVARSKGVGIHSKTKAPTVRILELSHLGSTRGRYYLNFLQRGMQGSRPPLVKGVVDFVMGPSSLRVLIPREHFQILIKVAGIITPMGTAAGGSGTAEPFAEESKRYAVDKIQHREVNVQVHAVDKAGNFISSVILSDGTDFAVSLVSMGFAAIANAERLPSYQLLLDAESKAKSEKMNIWSTSSSIPQRAVKLASQNNRAGPGSYTLSSGSKAEYLPYVLSEVGEDGFSAYLQDATSGVEEKLIMLQGLLGKLSSRGEYHPKRGEVVAAQYKADKTWNRAKVLHVSKQDSLITVCFFDFGTKAEVRTKDVRVIPQGSEFAPARDTEPLACLVHFAFLKRNIHTDAFIDESCNIVYEYTDGPVLAKELYRDAEGDVYCIVSTDENGPSVGESLLQHGVAVLDRATESIDPEAYKRHLKAQDIARRGHIKLWQYGDIDNDSDDERA</sequence>
<protein>
    <submittedName>
        <fullName evidence="7">Uncharacterized protein TCIL3000_11_14500</fullName>
    </submittedName>
</protein>
<dbReference type="VEuPathDB" id="TriTrypDB:TcIL3000.11.14500"/>
<feature type="domain" description="TNase-like" evidence="6">
    <location>
        <begin position="339"/>
        <end position="487"/>
    </location>
</feature>
<gene>
    <name evidence="7" type="ORF">TCIL3000_11_14500</name>
</gene>
<dbReference type="EMBL" id="HE575324">
    <property type="protein sequence ID" value="CCC95933.1"/>
    <property type="molecule type" value="Genomic_DNA"/>
</dbReference>
<dbReference type="SMART" id="SM00318">
    <property type="entry name" value="SNc"/>
    <property type="match status" value="4"/>
</dbReference>
<evidence type="ECO:0000256" key="1">
    <source>
        <dbReference type="ARBA" id="ARBA00004496"/>
    </source>
</evidence>
<feature type="domain" description="TNase-like" evidence="6">
    <location>
        <begin position="1"/>
        <end position="143"/>
    </location>
</feature>
<evidence type="ECO:0000259" key="5">
    <source>
        <dbReference type="PROSITE" id="PS50304"/>
    </source>
</evidence>
<dbReference type="FunFam" id="2.40.50.90:FF:000062">
    <property type="entry name" value="Tudor domain containing protein"/>
    <property type="match status" value="1"/>
</dbReference>
<comment type="subcellular location">
    <subcellularLocation>
        <location evidence="1 4">Cytoplasm</location>
    </subcellularLocation>
</comment>
<proteinExistence type="predicted"/>
<dbReference type="FunFam" id="2.30.30.140:FF:000018">
    <property type="entry name" value="Serine/threonine-protein kinase 31"/>
    <property type="match status" value="1"/>
</dbReference>
<dbReference type="PANTHER" id="PTHR12302:SF2">
    <property type="entry name" value="STAPHYLOCOCCAL NUCLEASE DOMAIN-CONTAINING PROTEIN 1"/>
    <property type="match status" value="1"/>
</dbReference>
<reference evidence="7" key="1">
    <citation type="journal article" date="2012" name="Proc. Natl. Acad. Sci. U.S.A.">
        <title>Antigenic diversity is generated by distinct evolutionary mechanisms in African trypanosome species.</title>
        <authorList>
            <person name="Jackson A.P."/>
            <person name="Berry A."/>
            <person name="Aslett M."/>
            <person name="Allison H.C."/>
            <person name="Burton P."/>
            <person name="Vavrova-Anderson J."/>
            <person name="Brown R."/>
            <person name="Browne H."/>
            <person name="Corton N."/>
            <person name="Hauser H."/>
            <person name="Gamble J."/>
            <person name="Gilderthorp R."/>
            <person name="Marcello L."/>
            <person name="McQuillan J."/>
            <person name="Otto T.D."/>
            <person name="Quail M.A."/>
            <person name="Sanders M.J."/>
            <person name="van Tonder A."/>
            <person name="Ginger M.L."/>
            <person name="Field M.C."/>
            <person name="Barry J.D."/>
            <person name="Hertz-Fowler C."/>
            <person name="Berriman M."/>
        </authorList>
    </citation>
    <scope>NUCLEOTIDE SEQUENCE</scope>
    <source>
        <strain evidence="7">IL3000</strain>
    </source>
</reference>
<dbReference type="PROSITE" id="PS50304">
    <property type="entry name" value="TUDOR"/>
    <property type="match status" value="1"/>
</dbReference>
<dbReference type="InterPro" id="IPR016685">
    <property type="entry name" value="Silence_cplx_Nase-comp_TudorSN"/>
</dbReference>
<dbReference type="Pfam" id="PF00567">
    <property type="entry name" value="TUDOR"/>
    <property type="match status" value="1"/>
</dbReference>
<dbReference type="GO" id="GO:0031332">
    <property type="term" value="C:RNAi effector complex"/>
    <property type="evidence" value="ECO:0007669"/>
    <property type="project" value="InterPro"/>
</dbReference>
<evidence type="ECO:0000256" key="4">
    <source>
        <dbReference type="PIRNR" id="PIRNR017179"/>
    </source>
</evidence>
<keyword evidence="2 4" id="KW-0963">Cytoplasm</keyword>